<dbReference type="InterPro" id="IPR028978">
    <property type="entry name" value="Chorismate_lyase_/UTRA_dom_sf"/>
</dbReference>
<dbReference type="SUPFAM" id="SSF64288">
    <property type="entry name" value="Chorismate lyase-like"/>
    <property type="match status" value="1"/>
</dbReference>
<name>A0ABZ1QZM3_9ACTN</name>
<proteinExistence type="predicted"/>
<keyword evidence="2" id="KW-1185">Reference proteome</keyword>
<accession>A0ABZ1QZM3</accession>
<reference evidence="1" key="1">
    <citation type="submission" date="2022-10" db="EMBL/GenBank/DDBJ databases">
        <title>The complete genomes of actinobacterial strains from the NBC collection.</title>
        <authorList>
            <person name="Joergensen T.S."/>
            <person name="Alvarez Arevalo M."/>
            <person name="Sterndorff E.B."/>
            <person name="Faurdal D."/>
            <person name="Vuksanovic O."/>
            <person name="Mourched A.-S."/>
            <person name="Charusanti P."/>
            <person name="Shaw S."/>
            <person name="Blin K."/>
            <person name="Weber T."/>
        </authorList>
    </citation>
    <scope>NUCLEOTIDE SEQUENCE</scope>
    <source>
        <strain evidence="1">NBC_00302</strain>
    </source>
</reference>
<dbReference type="RefSeq" id="WP_328735525.1">
    <property type="nucleotide sequence ID" value="NZ_CP108038.1"/>
</dbReference>
<dbReference type="Gene3D" id="3.40.1410.10">
    <property type="entry name" value="Chorismate lyase-like"/>
    <property type="match status" value="1"/>
</dbReference>
<dbReference type="EMBL" id="CP108038">
    <property type="protein sequence ID" value="WUN88138.1"/>
    <property type="molecule type" value="Genomic_DNA"/>
</dbReference>
<dbReference type="GeneID" id="93763213"/>
<protein>
    <submittedName>
        <fullName evidence="1">Uncharacterized protein</fullName>
    </submittedName>
</protein>
<gene>
    <name evidence="1" type="ORF">OHT53_19550</name>
</gene>
<evidence type="ECO:0000313" key="2">
    <source>
        <dbReference type="Proteomes" id="UP001432071"/>
    </source>
</evidence>
<sequence length="54" mass="6140">MSDAYEAELLDRPDGMPVLSVMVVARDAFRQALHVSDVLLPADRQEFEDTYRLS</sequence>
<evidence type="ECO:0000313" key="1">
    <source>
        <dbReference type="EMBL" id="WUN88138.1"/>
    </source>
</evidence>
<organism evidence="1 2">
    <name type="scientific">Streptomyces bobili</name>
    <dbReference type="NCBI Taxonomy" id="67280"/>
    <lineage>
        <taxon>Bacteria</taxon>
        <taxon>Bacillati</taxon>
        <taxon>Actinomycetota</taxon>
        <taxon>Actinomycetes</taxon>
        <taxon>Kitasatosporales</taxon>
        <taxon>Streptomycetaceae</taxon>
        <taxon>Streptomyces</taxon>
    </lineage>
</organism>
<dbReference type="Proteomes" id="UP001432071">
    <property type="component" value="Chromosome"/>
</dbReference>